<sequence length="187" mass="20337">MTPASRIHRASPWRSRMSAAMPWVFVLGLAAGTMLPVKRWLPFLPGADQTEAARDSEAIVRRAGNAEARYPIEMRYAIDGDTFGARVHLGSGEDVSVRIRLRGIDAPELKGQCAREIQKAETATAALTKLLREGSLTIYNIGPDKYPGRVVADVATRQTPNVSAAMLNAGHARPYGGGHRNGWCDSR</sequence>
<name>A0A7G6U4G0_9BRAD</name>
<dbReference type="InterPro" id="IPR035437">
    <property type="entry name" value="SNase_OB-fold_sf"/>
</dbReference>
<accession>A0A7G6U4G0</accession>
<dbReference type="SUPFAM" id="SSF50199">
    <property type="entry name" value="Staphylococcal nuclease"/>
    <property type="match status" value="1"/>
</dbReference>
<evidence type="ECO:0000259" key="1">
    <source>
        <dbReference type="SMART" id="SM00318"/>
    </source>
</evidence>
<dbReference type="EMBL" id="CP050292">
    <property type="protein sequence ID" value="QND73892.1"/>
    <property type="molecule type" value="Genomic_DNA"/>
</dbReference>
<evidence type="ECO:0000313" key="3">
    <source>
        <dbReference type="Proteomes" id="UP000515291"/>
    </source>
</evidence>
<reference evidence="3" key="1">
    <citation type="journal article" date="2020" name="Mol. Plant Microbe">
        <title>Rhizobial microsymbionts of the narrowly endemic Oxytropis species growing in Kamchatka are characterized by significant genetic diversity and possess a set of genes that are associated with T3SS and T6SS secretion systems and can affect the development of symbiosis.</title>
        <authorList>
            <person name="Safronova V."/>
            <person name="Guro P."/>
            <person name="Sazanova A."/>
            <person name="Kuznetsova I."/>
            <person name="Belimov A."/>
            <person name="Yakubov V."/>
            <person name="Chirak E."/>
            <person name="Afonin A."/>
            <person name="Gogolev Y."/>
            <person name="Andronov E."/>
            <person name="Tikhonovich I."/>
        </authorList>
    </citation>
    <scope>NUCLEOTIDE SEQUENCE [LARGE SCALE GENOMIC DNA]</scope>
    <source>
        <strain evidence="3">581</strain>
    </source>
</reference>
<dbReference type="InterPro" id="IPR016071">
    <property type="entry name" value="Staphylococal_nuclease_OB-fold"/>
</dbReference>
<dbReference type="SMART" id="SM00318">
    <property type="entry name" value="SNc"/>
    <property type="match status" value="1"/>
</dbReference>
<dbReference type="KEGG" id="trb:HB776_23845"/>
<feature type="domain" description="TNase-like" evidence="1">
    <location>
        <begin position="68"/>
        <end position="185"/>
    </location>
</feature>
<organism evidence="2 3">
    <name type="scientific">Tardiphaga robiniae</name>
    <dbReference type="NCBI Taxonomy" id="943830"/>
    <lineage>
        <taxon>Bacteria</taxon>
        <taxon>Pseudomonadati</taxon>
        <taxon>Pseudomonadota</taxon>
        <taxon>Alphaproteobacteria</taxon>
        <taxon>Hyphomicrobiales</taxon>
        <taxon>Nitrobacteraceae</taxon>
        <taxon>Tardiphaga</taxon>
    </lineage>
</organism>
<dbReference type="Proteomes" id="UP000515291">
    <property type="component" value="Chromosome"/>
</dbReference>
<evidence type="ECO:0000313" key="2">
    <source>
        <dbReference type="EMBL" id="QND73892.1"/>
    </source>
</evidence>
<dbReference type="Gene3D" id="2.40.50.90">
    <property type="match status" value="1"/>
</dbReference>
<gene>
    <name evidence="2" type="ORF">HB776_23845</name>
</gene>
<proteinExistence type="predicted"/>
<dbReference type="Pfam" id="PF00565">
    <property type="entry name" value="SNase"/>
    <property type="match status" value="1"/>
</dbReference>
<protein>
    <submittedName>
        <fullName evidence="2">Nuclease</fullName>
    </submittedName>
</protein>
<dbReference type="AlphaFoldDB" id="A0A7G6U4G0"/>